<dbReference type="WBParaSite" id="jg19663">
    <property type="protein sequence ID" value="jg19663"/>
    <property type="gene ID" value="jg19663"/>
</dbReference>
<dbReference type="Pfam" id="PF00107">
    <property type="entry name" value="ADH_zinc_N"/>
    <property type="match status" value="1"/>
</dbReference>
<evidence type="ECO:0000313" key="7">
    <source>
        <dbReference type="Proteomes" id="UP000887574"/>
    </source>
</evidence>
<evidence type="ECO:0000256" key="4">
    <source>
        <dbReference type="ARBA" id="ARBA00022833"/>
    </source>
</evidence>
<keyword evidence="5" id="KW-0560">Oxidoreductase</keyword>
<dbReference type="PANTHER" id="PTHR43161">
    <property type="entry name" value="SORBITOL DEHYDROGENASE"/>
    <property type="match status" value="1"/>
</dbReference>
<dbReference type="GO" id="GO:0006062">
    <property type="term" value="P:sorbitol catabolic process"/>
    <property type="evidence" value="ECO:0007669"/>
    <property type="project" value="TreeGrafter"/>
</dbReference>
<evidence type="ECO:0000313" key="8">
    <source>
        <dbReference type="WBParaSite" id="jg19663"/>
    </source>
</evidence>
<dbReference type="Gene3D" id="3.40.50.720">
    <property type="entry name" value="NAD(P)-binding Rossmann-like Domain"/>
    <property type="match status" value="1"/>
</dbReference>
<accession>A0A915DIN7</accession>
<feature type="domain" description="Alcohol dehydrogenase-like C-terminal" evidence="6">
    <location>
        <begin position="1"/>
        <end position="118"/>
    </location>
</feature>
<dbReference type="GO" id="GO:0003939">
    <property type="term" value="F:L-iditol 2-dehydrogenase (NAD+) activity"/>
    <property type="evidence" value="ECO:0007669"/>
    <property type="project" value="TreeGrafter"/>
</dbReference>
<protein>
    <submittedName>
        <fullName evidence="8">Alcohol dehydrogenase-like C-terminal domain-containing protein</fullName>
    </submittedName>
</protein>
<evidence type="ECO:0000256" key="1">
    <source>
        <dbReference type="ARBA" id="ARBA00001947"/>
    </source>
</evidence>
<reference evidence="8" key="1">
    <citation type="submission" date="2022-11" db="UniProtKB">
        <authorList>
            <consortium name="WormBaseParasite"/>
        </authorList>
    </citation>
    <scope>IDENTIFICATION</scope>
</reference>
<sequence length="153" mass="16384">MGAAQVLVTDIDDARLALAKRFGANHTLNVRGKSIAVLAAAIEKIMECQPEVSIECTGVPTSLETAIKATQVGGVIMLVGASSDRADLPVTEASTKELDLRGVLRYANCYPTALDMVAKGVVNLKGLTTAHYKLEDSLEAFKRAQKEMFSKFL</sequence>
<dbReference type="AlphaFoldDB" id="A0A915DIN7"/>
<keyword evidence="4" id="KW-0862">Zinc</keyword>
<comment type="similarity">
    <text evidence="2">Belongs to the zinc-containing alcohol dehydrogenase family.</text>
</comment>
<dbReference type="GO" id="GO:0046872">
    <property type="term" value="F:metal ion binding"/>
    <property type="evidence" value="ECO:0007669"/>
    <property type="project" value="UniProtKB-KW"/>
</dbReference>
<name>A0A915DIN7_9BILA</name>
<dbReference type="Proteomes" id="UP000887574">
    <property type="component" value="Unplaced"/>
</dbReference>
<keyword evidence="3" id="KW-0479">Metal-binding</keyword>
<organism evidence="7 8">
    <name type="scientific">Ditylenchus dipsaci</name>
    <dbReference type="NCBI Taxonomy" id="166011"/>
    <lineage>
        <taxon>Eukaryota</taxon>
        <taxon>Metazoa</taxon>
        <taxon>Ecdysozoa</taxon>
        <taxon>Nematoda</taxon>
        <taxon>Chromadorea</taxon>
        <taxon>Rhabditida</taxon>
        <taxon>Tylenchina</taxon>
        <taxon>Tylenchomorpha</taxon>
        <taxon>Sphaerularioidea</taxon>
        <taxon>Anguinidae</taxon>
        <taxon>Anguininae</taxon>
        <taxon>Ditylenchus</taxon>
    </lineage>
</organism>
<dbReference type="SUPFAM" id="SSF51735">
    <property type="entry name" value="NAD(P)-binding Rossmann-fold domains"/>
    <property type="match status" value="1"/>
</dbReference>
<keyword evidence="7" id="KW-1185">Reference proteome</keyword>
<evidence type="ECO:0000256" key="3">
    <source>
        <dbReference type="ARBA" id="ARBA00022723"/>
    </source>
</evidence>
<dbReference type="InterPro" id="IPR036291">
    <property type="entry name" value="NAD(P)-bd_dom_sf"/>
</dbReference>
<evidence type="ECO:0000256" key="2">
    <source>
        <dbReference type="ARBA" id="ARBA00008072"/>
    </source>
</evidence>
<dbReference type="InterPro" id="IPR013149">
    <property type="entry name" value="ADH-like_C"/>
</dbReference>
<comment type="cofactor">
    <cofactor evidence="1">
        <name>Zn(2+)</name>
        <dbReference type="ChEBI" id="CHEBI:29105"/>
    </cofactor>
</comment>
<evidence type="ECO:0000259" key="6">
    <source>
        <dbReference type="Pfam" id="PF00107"/>
    </source>
</evidence>
<dbReference type="Gene3D" id="3.90.180.10">
    <property type="entry name" value="Medium-chain alcohol dehydrogenases, catalytic domain"/>
    <property type="match status" value="1"/>
</dbReference>
<proteinExistence type="inferred from homology"/>
<evidence type="ECO:0000256" key="5">
    <source>
        <dbReference type="ARBA" id="ARBA00023002"/>
    </source>
</evidence>
<dbReference type="PANTHER" id="PTHR43161:SF9">
    <property type="entry name" value="SORBITOL DEHYDROGENASE"/>
    <property type="match status" value="1"/>
</dbReference>